<accession>A0A2M6XAY3</accession>
<gene>
    <name evidence="2" type="ORF">COT66_01775</name>
</gene>
<comment type="caution">
    <text evidence="2">The sequence shown here is derived from an EMBL/GenBank/DDBJ whole genome shotgun (WGS) entry which is preliminary data.</text>
</comment>
<organism evidence="2 3">
    <name type="scientific">Candidatus Shapirobacteria bacterium CG09_land_8_20_14_0_10_49_15</name>
    <dbReference type="NCBI Taxonomy" id="1974482"/>
    <lineage>
        <taxon>Bacteria</taxon>
        <taxon>Candidatus Shapironibacteriota</taxon>
    </lineage>
</organism>
<feature type="region of interest" description="Disordered" evidence="1">
    <location>
        <begin position="57"/>
        <end position="78"/>
    </location>
</feature>
<dbReference type="AlphaFoldDB" id="A0A2M6XAY3"/>
<evidence type="ECO:0000313" key="3">
    <source>
        <dbReference type="Proteomes" id="UP000231214"/>
    </source>
</evidence>
<name>A0A2M6XAY3_9BACT</name>
<evidence type="ECO:0000256" key="1">
    <source>
        <dbReference type="SAM" id="MobiDB-lite"/>
    </source>
</evidence>
<sequence>MSNVYISQNRQQILASSWEKKRRAGEVKRWWSKTAKQSFYTLPALLGGQRCWLTANSDDQQLPARPHGGQDAAQLNNLNDTAVKNPFIGHLLPTLPTHQL</sequence>
<protein>
    <submittedName>
        <fullName evidence="2">Uncharacterized protein</fullName>
    </submittedName>
</protein>
<reference evidence="3" key="1">
    <citation type="submission" date="2017-09" db="EMBL/GenBank/DDBJ databases">
        <title>Depth-based differentiation of microbial function through sediment-hosted aquifers and enrichment of novel symbionts in the deep terrestrial subsurface.</title>
        <authorList>
            <person name="Probst A.J."/>
            <person name="Ladd B."/>
            <person name="Jarett J.K."/>
            <person name="Geller-Mcgrath D.E."/>
            <person name="Sieber C.M.K."/>
            <person name="Emerson J.B."/>
            <person name="Anantharaman K."/>
            <person name="Thomas B.C."/>
            <person name="Malmstrom R."/>
            <person name="Stieglmeier M."/>
            <person name="Klingl A."/>
            <person name="Woyke T."/>
            <person name="Ryan C.M."/>
            <person name="Banfield J.F."/>
        </authorList>
    </citation>
    <scope>NUCLEOTIDE SEQUENCE [LARGE SCALE GENOMIC DNA]</scope>
</reference>
<dbReference type="Proteomes" id="UP000231214">
    <property type="component" value="Unassembled WGS sequence"/>
</dbReference>
<evidence type="ECO:0000313" key="2">
    <source>
        <dbReference type="EMBL" id="PIU02159.1"/>
    </source>
</evidence>
<dbReference type="EMBL" id="PEZK01000026">
    <property type="protein sequence ID" value="PIU02159.1"/>
    <property type="molecule type" value="Genomic_DNA"/>
</dbReference>
<proteinExistence type="predicted"/>